<dbReference type="PATRIC" id="fig|1357400.3.peg.1957"/>
<evidence type="ECO:0000259" key="10">
    <source>
        <dbReference type="Pfam" id="PF12161"/>
    </source>
</evidence>
<dbReference type="PROSITE" id="PS00092">
    <property type="entry name" value="N6_MTASE"/>
    <property type="match status" value="1"/>
</dbReference>
<dbReference type="Proteomes" id="UP000018731">
    <property type="component" value="Unassembled WGS sequence"/>
</dbReference>
<evidence type="ECO:0000256" key="1">
    <source>
        <dbReference type="ARBA" id="ARBA00006594"/>
    </source>
</evidence>
<dbReference type="Gene3D" id="3.40.50.150">
    <property type="entry name" value="Vaccinia Virus protein VP39"/>
    <property type="match status" value="1"/>
</dbReference>
<dbReference type="eggNOG" id="COG0286">
    <property type="taxonomic scope" value="Bacteria"/>
</dbReference>
<dbReference type="EC" id="2.1.1.72" evidence="2"/>
<proteinExistence type="inferred from homology"/>
<feature type="compositionally biased region" description="Low complexity" evidence="8">
    <location>
        <begin position="235"/>
        <end position="249"/>
    </location>
</feature>
<dbReference type="PANTHER" id="PTHR42933">
    <property type="entry name" value="SLR6095 PROTEIN"/>
    <property type="match status" value="1"/>
</dbReference>
<dbReference type="InterPro" id="IPR029063">
    <property type="entry name" value="SAM-dependent_MTases_sf"/>
</dbReference>
<feature type="domain" description="N6 adenine-specific DNA methyltransferase N-terminal" evidence="10">
    <location>
        <begin position="8"/>
        <end position="112"/>
    </location>
</feature>
<dbReference type="InterPro" id="IPR002052">
    <property type="entry name" value="DNA_methylase_N6_adenine_CS"/>
</dbReference>
<comment type="catalytic activity">
    <reaction evidence="7">
        <text>a 2'-deoxyadenosine in DNA + S-adenosyl-L-methionine = an N(6)-methyl-2'-deoxyadenosine in DNA + S-adenosyl-L-homocysteine + H(+)</text>
        <dbReference type="Rhea" id="RHEA:15197"/>
        <dbReference type="Rhea" id="RHEA-COMP:12418"/>
        <dbReference type="Rhea" id="RHEA-COMP:12419"/>
        <dbReference type="ChEBI" id="CHEBI:15378"/>
        <dbReference type="ChEBI" id="CHEBI:57856"/>
        <dbReference type="ChEBI" id="CHEBI:59789"/>
        <dbReference type="ChEBI" id="CHEBI:90615"/>
        <dbReference type="ChEBI" id="CHEBI:90616"/>
        <dbReference type="EC" id="2.1.1.72"/>
    </reaction>
</comment>
<evidence type="ECO:0000313" key="11">
    <source>
        <dbReference type="EMBL" id="ETD23017.1"/>
    </source>
</evidence>
<dbReference type="GO" id="GO:0009007">
    <property type="term" value="F:site-specific DNA-methyltransferase (adenine-specific) activity"/>
    <property type="evidence" value="ECO:0007669"/>
    <property type="project" value="UniProtKB-EC"/>
</dbReference>
<dbReference type="STRING" id="1357400.HMPREF2086_01464"/>
<evidence type="ECO:0000256" key="4">
    <source>
        <dbReference type="ARBA" id="ARBA00022679"/>
    </source>
</evidence>
<dbReference type="Pfam" id="PF02384">
    <property type="entry name" value="N6_Mtase"/>
    <property type="match status" value="1"/>
</dbReference>
<evidence type="ECO:0000256" key="8">
    <source>
        <dbReference type="SAM" id="MobiDB-lite"/>
    </source>
</evidence>
<comment type="caution">
    <text evidence="11">The sequence shown here is derived from an EMBL/GenBank/DDBJ whole genome shotgun (WGS) entry which is preliminary data.</text>
</comment>
<dbReference type="RefSeq" id="WP_023928199.1">
    <property type="nucleotide sequence ID" value="NZ_KI669455.1"/>
</dbReference>
<dbReference type="EMBL" id="AZJI01000006">
    <property type="protein sequence ID" value="ETD23017.1"/>
    <property type="molecule type" value="Genomic_DNA"/>
</dbReference>
<dbReference type="InterPro" id="IPR038333">
    <property type="entry name" value="T1MK-like_N_sf"/>
</dbReference>
<keyword evidence="4" id="KW-0808">Transferase</keyword>
<comment type="similarity">
    <text evidence="1">Belongs to the N(4)/N(6)-methyltransferase family.</text>
</comment>
<evidence type="ECO:0000256" key="2">
    <source>
        <dbReference type="ARBA" id="ARBA00011900"/>
    </source>
</evidence>
<keyword evidence="12" id="KW-1185">Reference proteome</keyword>
<dbReference type="AlphaFoldDB" id="V8C7J0"/>
<evidence type="ECO:0000259" key="9">
    <source>
        <dbReference type="Pfam" id="PF02384"/>
    </source>
</evidence>
<feature type="compositionally biased region" description="Basic and acidic residues" evidence="8">
    <location>
        <begin position="250"/>
        <end position="260"/>
    </location>
</feature>
<keyword evidence="3" id="KW-0489">Methyltransferase</keyword>
<gene>
    <name evidence="11" type="ORF">HMPREF2086_01464</name>
</gene>
<dbReference type="REBASE" id="94928">
    <property type="entry name" value="M.Hma5501ORF1464P"/>
</dbReference>
<protein>
    <recommendedName>
        <fullName evidence="2">site-specific DNA-methyltransferase (adenine-specific)</fullName>
        <ecNumber evidence="2">2.1.1.72</ecNumber>
    </recommendedName>
</protein>
<dbReference type="PRINTS" id="PR00507">
    <property type="entry name" value="N12N6MTFRASE"/>
</dbReference>
<accession>V8C7J0</accession>
<reference evidence="11 12" key="1">
    <citation type="journal article" date="2014" name="Genome Announc.">
        <title>Draft genome sequences of six enterohepatic helicobacter species isolated from humans and one from rhesus macaques.</title>
        <authorList>
            <person name="Shen Z."/>
            <person name="Sheh A."/>
            <person name="Young S.K."/>
            <person name="Abouelliel A."/>
            <person name="Ward D.V."/>
            <person name="Earl A.M."/>
            <person name="Fox J.G."/>
        </authorList>
    </citation>
    <scope>NUCLEOTIDE SEQUENCE [LARGE SCALE GENOMIC DNA]</scope>
    <source>
        <strain evidence="11 12">MIT 99-5501</strain>
    </source>
</reference>
<sequence length="546" mass="60107">MNPQNLIAKVWDYANILRDSGVSYTDYVAQLSYLLFLKMESEIASVNPSAVSMIPSEYRWEVLKRLDGLELESVYSKALAELSKQGGIVGTIYQKAQNKITEPAKLKRLISLVDGETWLGLSVDVKGAIYEGLLAKNATETKAGAGQYFTPRVLCESIVRLMRPTPQMSVCDPACGTGGFLLAAYAYMKSQSNDSEVLRALREDKLYGKDITPLVVSLCAMNLFLHGLGVGFGSSGANSESSTTNSESESSTKTHEDSRNPKQKPQRALVSEGDSLLELGSVRFDMVLTNPPFGKKSSTKIMGEDGSVKRESETYTREDFIATTSNKQLNFLQHIMSLLKVRGKAAVVLPDNVLFEGGAGEKIRKRLLSEFDLHTILRLPTGIFYAQGVKANVLFFDKYEALAQGMRTSKVWVYDLRTNVNLSLVSNPLSAEHLADFEKCFCGGEVPKDLGDLAKNAGESSASNGDSADFAMLDFATMFARRVESERFRAFSVEEILARDKANLDIFWLKDESLGEVESLPTPREIATVIKEDLQSAIREFESAGV</sequence>
<feature type="domain" description="DNA methylase adenine-specific" evidence="9">
    <location>
        <begin position="123"/>
        <end position="458"/>
    </location>
</feature>
<evidence type="ECO:0000256" key="3">
    <source>
        <dbReference type="ARBA" id="ARBA00022603"/>
    </source>
</evidence>
<evidence type="ECO:0000256" key="6">
    <source>
        <dbReference type="ARBA" id="ARBA00022747"/>
    </source>
</evidence>
<keyword evidence="6" id="KW-0680">Restriction system</keyword>
<dbReference type="SUPFAM" id="SSF53335">
    <property type="entry name" value="S-adenosyl-L-methionine-dependent methyltransferases"/>
    <property type="match status" value="1"/>
</dbReference>
<dbReference type="GO" id="GO:0032259">
    <property type="term" value="P:methylation"/>
    <property type="evidence" value="ECO:0007669"/>
    <property type="project" value="UniProtKB-KW"/>
</dbReference>
<dbReference type="GO" id="GO:0009307">
    <property type="term" value="P:DNA restriction-modification system"/>
    <property type="evidence" value="ECO:0007669"/>
    <property type="project" value="UniProtKB-KW"/>
</dbReference>
<feature type="region of interest" description="Disordered" evidence="8">
    <location>
        <begin position="235"/>
        <end position="269"/>
    </location>
</feature>
<keyword evidence="5" id="KW-0949">S-adenosyl-L-methionine</keyword>
<dbReference type="Gene3D" id="1.20.1260.30">
    <property type="match status" value="1"/>
</dbReference>
<dbReference type="InterPro" id="IPR003356">
    <property type="entry name" value="DNA_methylase_A-5"/>
</dbReference>
<dbReference type="GO" id="GO:0008170">
    <property type="term" value="F:N-methyltransferase activity"/>
    <property type="evidence" value="ECO:0007669"/>
    <property type="project" value="InterPro"/>
</dbReference>
<dbReference type="Pfam" id="PF12161">
    <property type="entry name" value="HsdM_N"/>
    <property type="match status" value="1"/>
</dbReference>
<dbReference type="OrthoDB" id="9784823at2"/>
<dbReference type="HOGENOM" id="CLU_018284_2_0_7"/>
<organism evidence="11 12">
    <name type="scientific">Helicobacter macacae MIT 99-5501</name>
    <dbReference type="NCBI Taxonomy" id="1357400"/>
    <lineage>
        <taxon>Bacteria</taxon>
        <taxon>Pseudomonadati</taxon>
        <taxon>Campylobacterota</taxon>
        <taxon>Epsilonproteobacteria</taxon>
        <taxon>Campylobacterales</taxon>
        <taxon>Helicobacteraceae</taxon>
        <taxon>Helicobacter</taxon>
    </lineage>
</organism>
<evidence type="ECO:0000313" key="12">
    <source>
        <dbReference type="Proteomes" id="UP000018731"/>
    </source>
</evidence>
<dbReference type="PANTHER" id="PTHR42933:SF4">
    <property type="entry name" value="TYPE I RESTRICTION ENZYME ECOKI METHYLASE SUBUNIT"/>
    <property type="match status" value="1"/>
</dbReference>
<dbReference type="InterPro" id="IPR022749">
    <property type="entry name" value="D12N6_MeTrfase_N"/>
</dbReference>
<dbReference type="InterPro" id="IPR051537">
    <property type="entry name" value="DNA_Adenine_Mtase"/>
</dbReference>
<evidence type="ECO:0000256" key="5">
    <source>
        <dbReference type="ARBA" id="ARBA00022691"/>
    </source>
</evidence>
<name>V8C7J0_9HELI</name>
<evidence type="ECO:0000256" key="7">
    <source>
        <dbReference type="ARBA" id="ARBA00047942"/>
    </source>
</evidence>
<dbReference type="GO" id="GO:0003677">
    <property type="term" value="F:DNA binding"/>
    <property type="evidence" value="ECO:0007669"/>
    <property type="project" value="InterPro"/>
</dbReference>